<dbReference type="InParanoid" id="A0A2J7PKP1"/>
<evidence type="ECO:0000313" key="3">
    <source>
        <dbReference type="EMBL" id="PNF16904.1"/>
    </source>
</evidence>
<feature type="transmembrane region" description="Helical" evidence="2">
    <location>
        <begin position="102"/>
        <end position="122"/>
    </location>
</feature>
<proteinExistence type="predicted"/>
<comment type="caution">
    <text evidence="3">The sequence shown here is derived from an EMBL/GenBank/DDBJ whole genome shotgun (WGS) entry which is preliminary data.</text>
</comment>
<accession>A0A2J7PKP1</accession>
<evidence type="ECO:0000256" key="2">
    <source>
        <dbReference type="SAM" id="Phobius"/>
    </source>
</evidence>
<dbReference type="Proteomes" id="UP000235965">
    <property type="component" value="Unassembled WGS sequence"/>
</dbReference>
<name>A0A2J7PKP1_9NEOP</name>
<sequence length="503" mass="55839">MHFRHNEKLPMLSAWSIGLCSETGTTSQNDDCLRIAQGKAAWHEKDRERKTSLTEAAVNHRIKATEAHRRWMRKNRINDSSFGGSSLNGRSYAGGVFQAANTLLYVGLGTSAFGLILSGLGTGDKGFQTYALRLMGPALFLSGLLCCLLSVLLCVCPSKCCRCHRQRHIHKNSLKCHINNHKQLPSTQHFNHHSLLGAVKSDSKEPKRTEDIPMADQTKLLQKSVEGNNRKTVCIVTTPLETATVSNVPVPSGSSGHISYQQQKQQQQHQQPQHCQQHQQQIPQNIVSTTLLFLQHEQKCSSFSNNFQPLQTPAINIPNFITSSSDEEDILGSTHLLENSIRKDSNFLDLEMRQLDSSSFDFSSFENSNDREGILRIGRAKSADTCGRYRESDKRRTPLNSVFRNDGATLMTSKAVIETTSTCSPSSRIGLVNPDPDAHELEGMLLLDEEFQPSSAISKDLDNLTFSVAVSSSSSPGRHTDIDNLLQNEIVLSPSKLQQTTRK</sequence>
<gene>
    <name evidence="3" type="ORF">B7P43_G04719</name>
</gene>
<evidence type="ECO:0000256" key="1">
    <source>
        <dbReference type="SAM" id="MobiDB-lite"/>
    </source>
</evidence>
<keyword evidence="4" id="KW-1185">Reference proteome</keyword>
<feature type="region of interest" description="Disordered" evidence="1">
    <location>
        <begin position="245"/>
        <end position="281"/>
    </location>
</feature>
<dbReference type="EMBL" id="NEVH01024535">
    <property type="protein sequence ID" value="PNF16904.1"/>
    <property type="molecule type" value="Genomic_DNA"/>
</dbReference>
<keyword evidence="2" id="KW-1133">Transmembrane helix</keyword>
<reference evidence="3 4" key="1">
    <citation type="submission" date="2017-12" db="EMBL/GenBank/DDBJ databases">
        <title>Hemimetabolous genomes reveal molecular basis of termite eusociality.</title>
        <authorList>
            <person name="Harrison M.C."/>
            <person name="Jongepier E."/>
            <person name="Robertson H.M."/>
            <person name="Arning N."/>
            <person name="Bitard-Feildel T."/>
            <person name="Chao H."/>
            <person name="Childers C.P."/>
            <person name="Dinh H."/>
            <person name="Doddapaneni H."/>
            <person name="Dugan S."/>
            <person name="Gowin J."/>
            <person name="Greiner C."/>
            <person name="Han Y."/>
            <person name="Hu H."/>
            <person name="Hughes D.S.T."/>
            <person name="Huylmans A.-K."/>
            <person name="Kemena C."/>
            <person name="Kremer L.P.M."/>
            <person name="Lee S.L."/>
            <person name="Lopez-Ezquerra A."/>
            <person name="Mallet L."/>
            <person name="Monroy-Kuhn J.M."/>
            <person name="Moser A."/>
            <person name="Murali S.C."/>
            <person name="Muzny D.M."/>
            <person name="Otani S."/>
            <person name="Piulachs M.-D."/>
            <person name="Poelchau M."/>
            <person name="Qu J."/>
            <person name="Schaub F."/>
            <person name="Wada-Katsumata A."/>
            <person name="Worley K.C."/>
            <person name="Xie Q."/>
            <person name="Ylla G."/>
            <person name="Poulsen M."/>
            <person name="Gibbs R.A."/>
            <person name="Schal C."/>
            <person name="Richards S."/>
            <person name="Belles X."/>
            <person name="Korb J."/>
            <person name="Bornberg-Bauer E."/>
        </authorList>
    </citation>
    <scope>NUCLEOTIDE SEQUENCE [LARGE SCALE GENOMIC DNA]</scope>
    <source>
        <tissue evidence="3">Whole body</tissue>
    </source>
</reference>
<dbReference type="AlphaFoldDB" id="A0A2J7PKP1"/>
<dbReference type="OrthoDB" id="6425771at2759"/>
<organism evidence="3 4">
    <name type="scientific">Cryptotermes secundus</name>
    <dbReference type="NCBI Taxonomy" id="105785"/>
    <lineage>
        <taxon>Eukaryota</taxon>
        <taxon>Metazoa</taxon>
        <taxon>Ecdysozoa</taxon>
        <taxon>Arthropoda</taxon>
        <taxon>Hexapoda</taxon>
        <taxon>Insecta</taxon>
        <taxon>Pterygota</taxon>
        <taxon>Neoptera</taxon>
        <taxon>Polyneoptera</taxon>
        <taxon>Dictyoptera</taxon>
        <taxon>Blattodea</taxon>
        <taxon>Blattoidea</taxon>
        <taxon>Termitoidae</taxon>
        <taxon>Kalotermitidae</taxon>
        <taxon>Cryptotermitinae</taxon>
        <taxon>Cryptotermes</taxon>
    </lineage>
</organism>
<keyword evidence="2" id="KW-0812">Transmembrane</keyword>
<protein>
    <submittedName>
        <fullName evidence="3">Uncharacterized protein</fullName>
    </submittedName>
</protein>
<evidence type="ECO:0000313" key="4">
    <source>
        <dbReference type="Proteomes" id="UP000235965"/>
    </source>
</evidence>
<keyword evidence="2" id="KW-0472">Membrane</keyword>
<feature type="transmembrane region" description="Helical" evidence="2">
    <location>
        <begin position="134"/>
        <end position="153"/>
    </location>
</feature>